<name>A0A1H1YC32_9BRAD</name>
<evidence type="ECO:0000313" key="3">
    <source>
        <dbReference type="Proteomes" id="UP000243904"/>
    </source>
</evidence>
<keyword evidence="3" id="KW-1185">Reference proteome</keyword>
<dbReference type="Proteomes" id="UP000243904">
    <property type="component" value="Chromosome I"/>
</dbReference>
<proteinExistence type="predicted"/>
<reference evidence="3" key="1">
    <citation type="submission" date="2016-10" db="EMBL/GenBank/DDBJ databases">
        <authorList>
            <person name="Varghese N."/>
            <person name="Submissions S."/>
        </authorList>
    </citation>
    <scope>NUCLEOTIDE SEQUENCE [LARGE SCALE GENOMIC DNA]</scope>
    <source>
        <strain evidence="3">GAS369</strain>
    </source>
</reference>
<dbReference type="AlphaFoldDB" id="A0A1H1YC32"/>
<keyword evidence="1" id="KW-0732">Signal</keyword>
<gene>
    <name evidence="2" type="ORF">SAMN05444158_4737</name>
</gene>
<sequence length="110" mass="11339">MSMFGNKMPISALSLATVLLIAGATSVMAAASEADFKAAYAAAETANKEAGVLRDQWTTTQASLDAAKKAAASGDFDQAVVSAKEAEALAKASIFQATSEKDAWKALEIH</sequence>
<accession>A0A1H1YC32</accession>
<dbReference type="EMBL" id="LT629750">
    <property type="protein sequence ID" value="SDT19013.1"/>
    <property type="molecule type" value="Genomic_DNA"/>
</dbReference>
<evidence type="ECO:0000313" key="2">
    <source>
        <dbReference type="EMBL" id="SDT19013.1"/>
    </source>
</evidence>
<feature type="chain" id="PRO_5009266430" evidence="1">
    <location>
        <begin position="30"/>
        <end position="110"/>
    </location>
</feature>
<organism evidence="2 3">
    <name type="scientific">Bradyrhizobium canariense</name>
    <dbReference type="NCBI Taxonomy" id="255045"/>
    <lineage>
        <taxon>Bacteria</taxon>
        <taxon>Pseudomonadati</taxon>
        <taxon>Pseudomonadota</taxon>
        <taxon>Alphaproteobacteria</taxon>
        <taxon>Hyphomicrobiales</taxon>
        <taxon>Nitrobacteraceae</taxon>
        <taxon>Bradyrhizobium</taxon>
    </lineage>
</organism>
<feature type="signal peptide" evidence="1">
    <location>
        <begin position="1"/>
        <end position="29"/>
    </location>
</feature>
<evidence type="ECO:0000256" key="1">
    <source>
        <dbReference type="SAM" id="SignalP"/>
    </source>
</evidence>
<protein>
    <submittedName>
        <fullName evidence="2">SoxXA-binding protein SoxK</fullName>
    </submittedName>
</protein>